<gene>
    <name evidence="2" type="ORF">KAM382_24050</name>
</gene>
<feature type="transmembrane region" description="Helical" evidence="1">
    <location>
        <begin position="6"/>
        <end position="24"/>
    </location>
</feature>
<organism evidence="2 3">
    <name type="scientific">Aeromonas caviae</name>
    <name type="common">Aeromonas punctata</name>
    <dbReference type="NCBI Taxonomy" id="648"/>
    <lineage>
        <taxon>Bacteria</taxon>
        <taxon>Pseudomonadati</taxon>
        <taxon>Pseudomonadota</taxon>
        <taxon>Gammaproteobacteria</taxon>
        <taxon>Aeromonadales</taxon>
        <taxon>Aeromonadaceae</taxon>
        <taxon>Aeromonas</taxon>
    </lineage>
</organism>
<keyword evidence="1" id="KW-0472">Membrane</keyword>
<dbReference type="RefSeq" id="WP_223954606.1">
    <property type="nucleotide sequence ID" value="NZ_BPOJ01000024.1"/>
</dbReference>
<keyword evidence="1" id="KW-1133">Transmembrane helix</keyword>
<evidence type="ECO:0000313" key="3">
    <source>
        <dbReference type="Proteomes" id="UP000737420"/>
    </source>
</evidence>
<reference evidence="2 3" key="1">
    <citation type="submission" date="2021-07" db="EMBL/GenBank/DDBJ databases">
        <title>Draft genome sequence of carbapenem-resistant Aeromonas spp. in Japan.</title>
        <authorList>
            <person name="Maehana S."/>
            <person name="Suzuki M."/>
            <person name="Kitasato H."/>
        </authorList>
    </citation>
    <scope>NUCLEOTIDE SEQUENCE [LARGE SCALE GENOMIC DNA]</scope>
    <source>
        <strain evidence="2 3">KAM382</strain>
    </source>
</reference>
<protein>
    <submittedName>
        <fullName evidence="2">Uncharacterized protein</fullName>
    </submittedName>
</protein>
<dbReference type="Proteomes" id="UP000737420">
    <property type="component" value="Unassembled WGS sequence"/>
</dbReference>
<accession>A0ABD0B8B6</accession>
<keyword evidence="1" id="KW-0812">Transmembrane</keyword>
<sequence>MLEGLAGWQLVCLAGAAWLVVLGIRKLIDSRVERAQEQLQGPQVARVYLNGIEIGSLPVVHHKAMLARARRDLRLYLAQAINVVRIGGCMLLALFVFVPAVWLAGITLCLLMEPAEAGSVVQQVLVVLQQPSAEKAGLFIQGALQVSLFLAAFLVGASYLMSQGRLYGYRDVFKEAVHYQLRQEMEAPAQGEVSVLYWAAPLAMSARA</sequence>
<evidence type="ECO:0000256" key="1">
    <source>
        <dbReference type="SAM" id="Phobius"/>
    </source>
</evidence>
<feature type="transmembrane region" description="Helical" evidence="1">
    <location>
        <begin position="138"/>
        <end position="160"/>
    </location>
</feature>
<dbReference type="EMBL" id="BPOP01000022">
    <property type="protein sequence ID" value="GJB92344.1"/>
    <property type="molecule type" value="Genomic_DNA"/>
</dbReference>
<evidence type="ECO:0000313" key="2">
    <source>
        <dbReference type="EMBL" id="GJB92344.1"/>
    </source>
</evidence>
<name>A0ABD0B8B6_AERCA</name>
<feature type="transmembrane region" description="Helical" evidence="1">
    <location>
        <begin position="75"/>
        <end position="102"/>
    </location>
</feature>
<proteinExistence type="predicted"/>
<dbReference type="AlphaFoldDB" id="A0ABD0B8B6"/>
<comment type="caution">
    <text evidence="2">The sequence shown here is derived from an EMBL/GenBank/DDBJ whole genome shotgun (WGS) entry which is preliminary data.</text>
</comment>